<dbReference type="Proteomes" id="UP000011081">
    <property type="component" value="Unassembled WGS sequence"/>
</dbReference>
<evidence type="ECO:0000313" key="2">
    <source>
        <dbReference type="EMBL" id="ELA48465.1"/>
    </source>
</evidence>
<evidence type="ECO:0000259" key="1">
    <source>
        <dbReference type="PROSITE" id="PS51444"/>
    </source>
</evidence>
<proteinExistence type="predicted"/>
<feature type="domain" description="FH2" evidence="1">
    <location>
        <begin position="397"/>
        <end position="743"/>
    </location>
</feature>
<dbReference type="Pfam" id="PF02181">
    <property type="entry name" value="FH2"/>
    <property type="match status" value="1"/>
</dbReference>
<dbReference type="InParanoid" id="L2GZG4"/>
<dbReference type="InterPro" id="IPR015425">
    <property type="entry name" value="FH2_Formin"/>
</dbReference>
<dbReference type="Gene3D" id="1.20.58.2220">
    <property type="entry name" value="Formin, FH2 domain"/>
    <property type="match status" value="1"/>
</dbReference>
<protein>
    <recommendedName>
        <fullName evidence="1">FH2 domain-containing protein</fullName>
    </recommendedName>
</protein>
<organism evidence="2 3">
    <name type="scientific">Vavraia culicis (isolate floridensis)</name>
    <name type="common">Microsporidian parasite</name>
    <dbReference type="NCBI Taxonomy" id="948595"/>
    <lineage>
        <taxon>Eukaryota</taxon>
        <taxon>Fungi</taxon>
        <taxon>Fungi incertae sedis</taxon>
        <taxon>Microsporidia</taxon>
        <taxon>Pleistophoridae</taxon>
        <taxon>Vavraia</taxon>
    </lineage>
</organism>
<evidence type="ECO:0000313" key="3">
    <source>
        <dbReference type="Proteomes" id="UP000011081"/>
    </source>
</evidence>
<dbReference type="OMA" id="EDACEIS"/>
<dbReference type="OrthoDB" id="5632at2759"/>
<keyword evidence="3" id="KW-1185">Reference proteome</keyword>
<dbReference type="InterPro" id="IPR042201">
    <property type="entry name" value="FH2_Formin_sf"/>
</dbReference>
<name>L2GZG4_VAVCU</name>
<sequence length="743" mass="87025">MAYVPNGNIKTKISIFERITSLRLADESVRETKVIPRVSLINHTSFPKTEEYLRTQKSHIFLTFDEDKHNFNNEVRFSTRTSLIECISFVRVAEFWLKLDSQNTVIIRNSYKSSLSFYLLGLVRYIQDTTFEQAYNTVKEKVKNLEMPRKLYLSYFENYLSRNEFKTLCIHQIVISTLPRKRVESSKPFGKPFYSLRIMEKPTISTVIHDEHHVICKVDTSIAGDVTLVLNRNNAKLFTLFLNTNSFEEGLYRFSKDDLVLDSGTILDDDFTIDIIFFKTDKKSKVYNLNGKSLLIDKFAGSYDENLLNRLKGEGYSKDDAMIATITANSSTGMSKVLQKLKKREEVPNSSKEASLDRPYKPNDDITLVDINLIVDIMPEKENTKTKKKTLPPKNIPKTEIANSLTVRPFYWAVIPKSCDSIFNELDDVHTQIDFMKFEDWFCITTDCQQLKVEKQASSVIRDSRRLFLVSLSLKTFEKKQFVLHNKQLADLPLEDLTMINTIIPTDEEYKMMFSRKKELNDIERKMIAFYPYKKLIRLLIFERRFFENKDNWIIGVENIKSVYDTILQSNNIRLLLKTVLELGNTINTNYGNNRRKASAFKVCSLVLTKNYRGKKNNQSLLKFVAETARSRLKSIKSDLETIESIRNDELNNYKEIMNEYILEYRTCKEWVEELDGELRANMKAFLFYFSEFVRNFSNEYREAVIYSSIIKRKFGEPENKNVKEIISILYNFLKSVRHEIET</sequence>
<gene>
    <name evidence="2" type="ORF">VCUG_00074</name>
</gene>
<dbReference type="GeneID" id="19877965"/>
<dbReference type="SUPFAM" id="SSF101447">
    <property type="entry name" value="Formin homology 2 domain (FH2 domain)"/>
    <property type="match status" value="1"/>
</dbReference>
<dbReference type="AlphaFoldDB" id="L2GZG4"/>
<dbReference type="EMBL" id="GL877404">
    <property type="protein sequence ID" value="ELA48465.1"/>
    <property type="molecule type" value="Genomic_DNA"/>
</dbReference>
<reference evidence="3" key="1">
    <citation type="submission" date="2011-03" db="EMBL/GenBank/DDBJ databases">
        <title>The genome sequence of Vavraia culicis strain floridensis.</title>
        <authorList>
            <consortium name="The Broad Institute Genome Sequencing Platform"/>
            <person name="Cuomo C."/>
            <person name="Becnel J."/>
            <person name="Sanscrainte N."/>
            <person name="Young S.K."/>
            <person name="Zeng Q."/>
            <person name="Gargeya S."/>
            <person name="Fitzgerald M."/>
            <person name="Haas B."/>
            <person name="Abouelleil A."/>
            <person name="Alvarado L."/>
            <person name="Arachchi H.M."/>
            <person name="Berlin A."/>
            <person name="Chapman S.B."/>
            <person name="Gearin G."/>
            <person name="Goldberg J."/>
            <person name="Griggs A."/>
            <person name="Gujja S."/>
            <person name="Hansen M."/>
            <person name="Heiman D."/>
            <person name="Howarth C."/>
            <person name="Larimer J."/>
            <person name="Lui A."/>
            <person name="MacDonald P.J.P."/>
            <person name="McCowen C."/>
            <person name="Montmayeur A."/>
            <person name="Murphy C."/>
            <person name="Neiman D."/>
            <person name="Pearson M."/>
            <person name="Priest M."/>
            <person name="Roberts A."/>
            <person name="Saif S."/>
            <person name="Shea T."/>
            <person name="Sisk P."/>
            <person name="Stolte C."/>
            <person name="Sykes S."/>
            <person name="Wortman J."/>
            <person name="Nusbaum C."/>
            <person name="Birren B."/>
        </authorList>
    </citation>
    <scope>NUCLEOTIDE SEQUENCE [LARGE SCALE GENOMIC DNA]</scope>
    <source>
        <strain evidence="3">floridensis</strain>
    </source>
</reference>
<dbReference type="HOGENOM" id="CLU_328731_0_0_1"/>
<dbReference type="VEuPathDB" id="MicrosporidiaDB:VCUG_00074"/>
<accession>L2GZG4</accession>
<dbReference type="RefSeq" id="XP_008073094.1">
    <property type="nucleotide sequence ID" value="XM_008074903.1"/>
</dbReference>
<dbReference type="PROSITE" id="PS51444">
    <property type="entry name" value="FH2"/>
    <property type="match status" value="1"/>
</dbReference>